<dbReference type="EMBL" id="KN827307">
    <property type="protein sequence ID" value="KIK76754.1"/>
    <property type="molecule type" value="Genomic_DNA"/>
</dbReference>
<feature type="compositionally biased region" description="Acidic residues" evidence="1">
    <location>
        <begin position="110"/>
        <end position="123"/>
    </location>
</feature>
<dbReference type="Proteomes" id="UP000054538">
    <property type="component" value="Unassembled WGS sequence"/>
</dbReference>
<dbReference type="OrthoDB" id="2994402at2759"/>
<protein>
    <recommendedName>
        <fullName evidence="4">SAM domain-containing protein</fullName>
    </recommendedName>
</protein>
<evidence type="ECO:0000256" key="1">
    <source>
        <dbReference type="SAM" id="MobiDB-lite"/>
    </source>
</evidence>
<evidence type="ECO:0000313" key="3">
    <source>
        <dbReference type="Proteomes" id="UP000054538"/>
    </source>
</evidence>
<keyword evidence="3" id="KW-1185">Reference proteome</keyword>
<dbReference type="AlphaFoldDB" id="A0A0D0D8N4"/>
<proteinExistence type="predicted"/>
<dbReference type="HOGENOM" id="CLU_037451_0_0_1"/>
<dbReference type="STRING" id="930991.A0A0D0D8N4"/>
<name>A0A0D0D8N4_9AGAM</name>
<feature type="non-terminal residue" evidence="2">
    <location>
        <position position="1"/>
    </location>
</feature>
<dbReference type="InParanoid" id="A0A0D0D8N4"/>
<feature type="region of interest" description="Disordered" evidence="1">
    <location>
        <begin position="106"/>
        <end position="126"/>
    </location>
</feature>
<feature type="region of interest" description="Disordered" evidence="1">
    <location>
        <begin position="257"/>
        <end position="279"/>
    </location>
</feature>
<evidence type="ECO:0008006" key="4">
    <source>
        <dbReference type="Google" id="ProtNLM"/>
    </source>
</evidence>
<reference evidence="2 3" key="1">
    <citation type="submission" date="2014-04" db="EMBL/GenBank/DDBJ databases">
        <authorList>
            <consortium name="DOE Joint Genome Institute"/>
            <person name="Kuo A."/>
            <person name="Kohler A."/>
            <person name="Jargeat P."/>
            <person name="Nagy L.G."/>
            <person name="Floudas D."/>
            <person name="Copeland A."/>
            <person name="Barry K.W."/>
            <person name="Cichocki N."/>
            <person name="Veneault-Fourrey C."/>
            <person name="LaButti K."/>
            <person name="Lindquist E.A."/>
            <person name="Lipzen A."/>
            <person name="Lundell T."/>
            <person name="Morin E."/>
            <person name="Murat C."/>
            <person name="Sun H."/>
            <person name="Tunlid A."/>
            <person name="Henrissat B."/>
            <person name="Grigoriev I.V."/>
            <person name="Hibbett D.S."/>
            <person name="Martin F."/>
            <person name="Nordberg H.P."/>
            <person name="Cantor M.N."/>
            <person name="Hua S.X."/>
        </authorList>
    </citation>
    <scope>NUCLEOTIDE SEQUENCE [LARGE SCALE GENOMIC DNA]</scope>
    <source>
        <strain evidence="2 3">Ve08.2h10</strain>
    </source>
</reference>
<organism evidence="2 3">
    <name type="scientific">Paxillus rubicundulus Ve08.2h10</name>
    <dbReference type="NCBI Taxonomy" id="930991"/>
    <lineage>
        <taxon>Eukaryota</taxon>
        <taxon>Fungi</taxon>
        <taxon>Dikarya</taxon>
        <taxon>Basidiomycota</taxon>
        <taxon>Agaricomycotina</taxon>
        <taxon>Agaricomycetes</taxon>
        <taxon>Agaricomycetidae</taxon>
        <taxon>Boletales</taxon>
        <taxon>Paxilineae</taxon>
        <taxon>Paxillaceae</taxon>
        <taxon>Paxillus</taxon>
    </lineage>
</organism>
<sequence length="360" mass="40456">EVVLLVPQAANEGAQRISILQWTAFAKVLEVIHETIGCQNVACKPLLSYKLSTAPQKADSINISTSEDWQGCLEEVNAVERKKKGSYMSSLRAMNKKKPIKGKRPMLLDLDNEDGSDDEEDDGMAEKEKKALEELENILWQCQLCGPSKLCKIDRTGQHVNLKFQQRRGWSVALATGTHGVTLKSPPKGDLFANFHSLRSTGDVPVSGQNSPLTTSTITHPTHLPYPYSMGPGGYGPWMQMPMTPSPWMMALNTPHTPTRRRHDKHMPSSDPPQQDRLHYPPISEFLDKLDIEHPRRTLPMYAGKFEALDSYDIDELASLTEDRLTSTELGMSIGNARFLLREVKDEMKRVDQKKHAQVE</sequence>
<accession>A0A0D0D8N4</accession>
<feature type="non-terminal residue" evidence="2">
    <location>
        <position position="360"/>
    </location>
</feature>
<evidence type="ECO:0000313" key="2">
    <source>
        <dbReference type="EMBL" id="KIK76754.1"/>
    </source>
</evidence>
<gene>
    <name evidence="2" type="ORF">PAXRUDRAFT_109269</name>
</gene>
<reference evidence="3" key="2">
    <citation type="submission" date="2015-01" db="EMBL/GenBank/DDBJ databases">
        <title>Evolutionary Origins and Diversification of the Mycorrhizal Mutualists.</title>
        <authorList>
            <consortium name="DOE Joint Genome Institute"/>
            <consortium name="Mycorrhizal Genomics Consortium"/>
            <person name="Kohler A."/>
            <person name="Kuo A."/>
            <person name="Nagy L.G."/>
            <person name="Floudas D."/>
            <person name="Copeland A."/>
            <person name="Barry K.W."/>
            <person name="Cichocki N."/>
            <person name="Veneault-Fourrey C."/>
            <person name="LaButti K."/>
            <person name="Lindquist E.A."/>
            <person name="Lipzen A."/>
            <person name="Lundell T."/>
            <person name="Morin E."/>
            <person name="Murat C."/>
            <person name="Riley R."/>
            <person name="Ohm R."/>
            <person name="Sun H."/>
            <person name="Tunlid A."/>
            <person name="Henrissat B."/>
            <person name="Grigoriev I.V."/>
            <person name="Hibbett D.S."/>
            <person name="Martin F."/>
        </authorList>
    </citation>
    <scope>NUCLEOTIDE SEQUENCE [LARGE SCALE GENOMIC DNA]</scope>
    <source>
        <strain evidence="3">Ve08.2h10</strain>
    </source>
</reference>